<dbReference type="InterPro" id="IPR002575">
    <property type="entry name" value="Aminoglycoside_PTrfase"/>
</dbReference>
<proteinExistence type="inferred from homology"/>
<dbReference type="SUPFAM" id="SSF56112">
    <property type="entry name" value="Protein kinase-like (PK-like)"/>
    <property type="match status" value="1"/>
</dbReference>
<evidence type="ECO:0000259" key="2">
    <source>
        <dbReference type="Pfam" id="PF01636"/>
    </source>
</evidence>
<dbReference type="RefSeq" id="WP_251611005.1">
    <property type="nucleotide sequence ID" value="NZ_JAMQJY010000003.1"/>
</dbReference>
<name>A0ABT0XN44_9BACI</name>
<comment type="similarity">
    <text evidence="1">Belongs to the pseudomonas-type ThrB family.</text>
</comment>
<dbReference type="Gene3D" id="3.30.200.20">
    <property type="entry name" value="Phosphorylase Kinase, domain 1"/>
    <property type="match status" value="1"/>
</dbReference>
<organism evidence="3 4">
    <name type="scientific">Alkalicoccobacillus plakortidis</name>
    <dbReference type="NCBI Taxonomy" id="444060"/>
    <lineage>
        <taxon>Bacteria</taxon>
        <taxon>Bacillati</taxon>
        <taxon>Bacillota</taxon>
        <taxon>Bacilli</taxon>
        <taxon>Bacillales</taxon>
        <taxon>Bacillaceae</taxon>
        <taxon>Alkalicoccobacillus</taxon>
    </lineage>
</organism>
<sequence>MPILKTEDDILQDIIKTCTGLFGLTILDATPINRGWLNLKWKVKTNQGLLLIKQYNKERLKKYKLTDIERALNQQNRLHSEGLPTPRIWTCNGEMIHKSKCDELFIVMEFCEGRVLHAGQLEKYHMYELGLVAGKMHNLLNDGSLPTKEEPIFLPPSREQRLQHWENLLKGVGDRTLSDTLIAKIKTQYLATEQIKEIRFGATGWSHRDLWFDNLLFEDQQLTAILDFDRLGYDYPDLDVARAVIAGALHNDEFDQSLAFAFLEGYNQFRTFGTEQLIAALKGLWYMESVWWIDYNIEQLTGPPARFVEEMHWLAKNPLVFNKNLYI</sequence>
<dbReference type="Gene3D" id="3.90.1200.10">
    <property type="match status" value="1"/>
</dbReference>
<dbReference type="Proteomes" id="UP001203665">
    <property type="component" value="Unassembled WGS sequence"/>
</dbReference>
<keyword evidence="4" id="KW-1185">Reference proteome</keyword>
<evidence type="ECO:0000313" key="3">
    <source>
        <dbReference type="EMBL" id="MCM2677333.1"/>
    </source>
</evidence>
<dbReference type="PANTHER" id="PTHR21064:SF6">
    <property type="entry name" value="AMINOGLYCOSIDE PHOSPHOTRANSFERASE DOMAIN-CONTAINING PROTEIN"/>
    <property type="match status" value="1"/>
</dbReference>
<protein>
    <submittedName>
        <fullName evidence="3">Phosphotransferase</fullName>
    </submittedName>
</protein>
<feature type="domain" description="Aminoglycoside phosphotransferase" evidence="2">
    <location>
        <begin position="29"/>
        <end position="268"/>
    </location>
</feature>
<dbReference type="EMBL" id="JAMQJY010000003">
    <property type="protein sequence ID" value="MCM2677333.1"/>
    <property type="molecule type" value="Genomic_DNA"/>
</dbReference>
<accession>A0ABT0XN44</accession>
<reference evidence="3" key="1">
    <citation type="submission" date="2022-06" db="EMBL/GenBank/DDBJ databases">
        <title>Alkalicoccobacillus porphyridii sp. nov., isolated from a marine red alga, Porphyridium purpureum and reclassification of Shouchella plakortidis and Shouchella gibsonii as Alkalicoccobacillus plakortidis comb. nov. and Alkalicoccobacillus gibsonii comb. nov.</title>
        <authorList>
            <person name="Kim K.H."/>
            <person name="Lee J.K."/>
            <person name="Han D.M."/>
            <person name="Baek J.H."/>
            <person name="Jeon C.O."/>
        </authorList>
    </citation>
    <scope>NUCLEOTIDE SEQUENCE</scope>
    <source>
        <strain evidence="3">DSM 19153</strain>
    </source>
</reference>
<dbReference type="InterPro" id="IPR011009">
    <property type="entry name" value="Kinase-like_dom_sf"/>
</dbReference>
<evidence type="ECO:0000256" key="1">
    <source>
        <dbReference type="ARBA" id="ARBA00038240"/>
    </source>
</evidence>
<evidence type="ECO:0000313" key="4">
    <source>
        <dbReference type="Proteomes" id="UP001203665"/>
    </source>
</evidence>
<dbReference type="InterPro" id="IPR050249">
    <property type="entry name" value="Pseudomonas-type_ThrB"/>
</dbReference>
<comment type="caution">
    <text evidence="3">The sequence shown here is derived from an EMBL/GenBank/DDBJ whole genome shotgun (WGS) entry which is preliminary data.</text>
</comment>
<gene>
    <name evidence="3" type="ORF">NDM98_19085</name>
</gene>
<dbReference type="Pfam" id="PF01636">
    <property type="entry name" value="APH"/>
    <property type="match status" value="1"/>
</dbReference>
<dbReference type="PANTHER" id="PTHR21064">
    <property type="entry name" value="AMINOGLYCOSIDE PHOSPHOTRANSFERASE DOMAIN-CONTAINING PROTEIN-RELATED"/>
    <property type="match status" value="1"/>
</dbReference>